<reference evidence="2 3" key="1">
    <citation type="journal article" date="2014" name="Am. J. Bot.">
        <title>Genome assembly and annotation for red clover (Trifolium pratense; Fabaceae).</title>
        <authorList>
            <person name="Istvanek J."/>
            <person name="Jaros M."/>
            <person name="Krenek A."/>
            <person name="Repkova J."/>
        </authorList>
    </citation>
    <scope>NUCLEOTIDE SEQUENCE [LARGE SCALE GENOMIC DNA]</scope>
    <source>
        <strain evidence="3">cv. Tatra</strain>
        <tissue evidence="2">Young leaves</tissue>
    </source>
</reference>
<evidence type="ECO:0000256" key="1">
    <source>
        <dbReference type="SAM" id="MobiDB-lite"/>
    </source>
</evidence>
<name>A0A2K3KJD0_TRIPR</name>
<feature type="compositionally biased region" description="Polar residues" evidence="1">
    <location>
        <begin position="64"/>
        <end position="78"/>
    </location>
</feature>
<organism evidence="2 3">
    <name type="scientific">Trifolium pratense</name>
    <name type="common">Red clover</name>
    <dbReference type="NCBI Taxonomy" id="57577"/>
    <lineage>
        <taxon>Eukaryota</taxon>
        <taxon>Viridiplantae</taxon>
        <taxon>Streptophyta</taxon>
        <taxon>Embryophyta</taxon>
        <taxon>Tracheophyta</taxon>
        <taxon>Spermatophyta</taxon>
        <taxon>Magnoliopsida</taxon>
        <taxon>eudicotyledons</taxon>
        <taxon>Gunneridae</taxon>
        <taxon>Pentapetalae</taxon>
        <taxon>rosids</taxon>
        <taxon>fabids</taxon>
        <taxon>Fabales</taxon>
        <taxon>Fabaceae</taxon>
        <taxon>Papilionoideae</taxon>
        <taxon>50 kb inversion clade</taxon>
        <taxon>NPAAA clade</taxon>
        <taxon>Hologalegina</taxon>
        <taxon>IRL clade</taxon>
        <taxon>Trifolieae</taxon>
        <taxon>Trifolium</taxon>
    </lineage>
</organism>
<protein>
    <submittedName>
        <fullName evidence="2">Sister-chromatide cohesion protein</fullName>
    </submittedName>
</protein>
<feature type="region of interest" description="Disordered" evidence="1">
    <location>
        <begin position="1"/>
        <end position="78"/>
    </location>
</feature>
<sequence length="91" mass="9994">MEDPPPPPAPPSEASTRRPQKRGRPPKQPLKEIDTDDEQVERESSPDDFDEEPPIPKSKRNRTAEGTASASATLKPTDQTLIGKLNPLLSI</sequence>
<dbReference type="Proteomes" id="UP000236291">
    <property type="component" value="Unassembled WGS sequence"/>
</dbReference>
<comment type="caution">
    <text evidence="2">The sequence shown here is derived from an EMBL/GenBank/DDBJ whole genome shotgun (WGS) entry which is preliminary data.</text>
</comment>
<gene>
    <name evidence="2" type="ORF">L195_g055065</name>
</gene>
<feature type="compositionally biased region" description="Acidic residues" evidence="1">
    <location>
        <begin position="34"/>
        <end position="53"/>
    </location>
</feature>
<evidence type="ECO:0000313" key="3">
    <source>
        <dbReference type="Proteomes" id="UP000236291"/>
    </source>
</evidence>
<proteinExistence type="predicted"/>
<reference evidence="2 3" key="2">
    <citation type="journal article" date="2017" name="Front. Plant Sci.">
        <title>Gene Classification and Mining of Molecular Markers Useful in Red Clover (Trifolium pratense) Breeding.</title>
        <authorList>
            <person name="Istvanek J."/>
            <person name="Dluhosova J."/>
            <person name="Dluhos P."/>
            <person name="Patkova L."/>
            <person name="Nedelnik J."/>
            <person name="Repkova J."/>
        </authorList>
    </citation>
    <scope>NUCLEOTIDE SEQUENCE [LARGE SCALE GENOMIC DNA]</scope>
    <source>
        <strain evidence="3">cv. Tatra</strain>
        <tissue evidence="2">Young leaves</tissue>
    </source>
</reference>
<accession>A0A2K3KJD0</accession>
<dbReference type="AlphaFoldDB" id="A0A2K3KJD0"/>
<dbReference type="ExpressionAtlas" id="A0A2K3KJD0">
    <property type="expression patterns" value="baseline"/>
</dbReference>
<feature type="compositionally biased region" description="Pro residues" evidence="1">
    <location>
        <begin position="1"/>
        <end position="11"/>
    </location>
</feature>
<evidence type="ECO:0000313" key="2">
    <source>
        <dbReference type="EMBL" id="PNX66387.1"/>
    </source>
</evidence>
<dbReference type="EMBL" id="ASHM01098787">
    <property type="protein sequence ID" value="PNX66387.1"/>
    <property type="molecule type" value="Genomic_DNA"/>
</dbReference>